<reference evidence="3 4" key="1">
    <citation type="submission" date="2018-12" db="EMBL/GenBank/DDBJ databases">
        <title>Mesorhizobium carbonis sp. nov., isolated from coal mine water.</title>
        <authorList>
            <person name="Xin W."/>
            <person name="Xu Z."/>
            <person name="Xiang F."/>
            <person name="Zhang J."/>
            <person name="Xi L."/>
            <person name="Liu J."/>
        </authorList>
    </citation>
    <scope>NUCLEOTIDE SEQUENCE [LARGE SCALE GENOMIC DNA]</scope>
    <source>
        <strain evidence="3 4">B2.3</strain>
    </source>
</reference>
<dbReference type="InterPro" id="IPR007492">
    <property type="entry name" value="LytTR_DNA-bd_dom"/>
</dbReference>
<dbReference type="PROSITE" id="PS50930">
    <property type="entry name" value="HTH_LYTTR"/>
    <property type="match status" value="1"/>
</dbReference>
<feature type="transmembrane region" description="Helical" evidence="1">
    <location>
        <begin position="75"/>
        <end position="100"/>
    </location>
</feature>
<dbReference type="OrthoDB" id="7028951at2"/>
<dbReference type="EMBL" id="RWKW01000035">
    <property type="protein sequence ID" value="RST86415.1"/>
    <property type="molecule type" value="Genomic_DNA"/>
</dbReference>
<sequence>MRGLTWPRPVLFLKGDFADGRTVFVKDGIVQFTMREMQAALRSPLMWSALAAGGLVLGLAGPFGTYESLRLPARLSYWTVIAIATYLTAFLVATLLNGLFPGTRRTALRDGAFGILAGVPVAALVWLANLWLFPGGGMAFLTLLAYVAVVTAVGSAVVTGFALTLETPAVRQPSAPERPPLLDRLPVALRGRLHRLSMQDHYVEVVTDKGAHLVLMRLSDAMAETGGVEGLQVHRSHWVAREAIRDCVRRGDRTMLRLSDGTELPVSRSRLPAVRDAGIR</sequence>
<dbReference type="RefSeq" id="WP_126699886.1">
    <property type="nucleotide sequence ID" value="NZ_RWKW01000035.1"/>
</dbReference>
<dbReference type="AlphaFoldDB" id="A0A3S0A0Z3"/>
<comment type="caution">
    <text evidence="3">The sequence shown here is derived from an EMBL/GenBank/DDBJ whole genome shotgun (WGS) entry which is preliminary data.</text>
</comment>
<dbReference type="GO" id="GO:0003677">
    <property type="term" value="F:DNA binding"/>
    <property type="evidence" value="ECO:0007669"/>
    <property type="project" value="InterPro"/>
</dbReference>
<dbReference type="Pfam" id="PF04397">
    <property type="entry name" value="LytTR"/>
    <property type="match status" value="1"/>
</dbReference>
<organism evidence="3 4">
    <name type="scientific">Aquibium carbonis</name>
    <dbReference type="NCBI Taxonomy" id="2495581"/>
    <lineage>
        <taxon>Bacteria</taxon>
        <taxon>Pseudomonadati</taxon>
        <taxon>Pseudomonadota</taxon>
        <taxon>Alphaproteobacteria</taxon>
        <taxon>Hyphomicrobiales</taxon>
        <taxon>Phyllobacteriaceae</taxon>
        <taxon>Aquibium</taxon>
    </lineage>
</organism>
<evidence type="ECO:0000256" key="1">
    <source>
        <dbReference type="SAM" id="Phobius"/>
    </source>
</evidence>
<keyword evidence="1" id="KW-0812">Transmembrane</keyword>
<gene>
    <name evidence="3" type="ORF">EJC49_10545</name>
</gene>
<name>A0A3S0A0Z3_9HYPH</name>
<feature type="transmembrane region" description="Helical" evidence="1">
    <location>
        <begin position="139"/>
        <end position="163"/>
    </location>
</feature>
<feature type="domain" description="HTH LytTR-type" evidence="2">
    <location>
        <begin position="193"/>
        <end position="280"/>
    </location>
</feature>
<keyword evidence="1" id="KW-0472">Membrane</keyword>
<dbReference type="Gene3D" id="2.40.50.1020">
    <property type="entry name" value="LytTr DNA-binding domain"/>
    <property type="match status" value="1"/>
</dbReference>
<keyword evidence="4" id="KW-1185">Reference proteome</keyword>
<feature type="transmembrane region" description="Helical" evidence="1">
    <location>
        <begin position="112"/>
        <end position="133"/>
    </location>
</feature>
<evidence type="ECO:0000313" key="4">
    <source>
        <dbReference type="Proteomes" id="UP000278398"/>
    </source>
</evidence>
<protein>
    <submittedName>
        <fullName evidence="3">LytTR family transcriptional regulator</fullName>
    </submittedName>
</protein>
<accession>A0A3S0A0Z3</accession>
<keyword evidence="1" id="KW-1133">Transmembrane helix</keyword>
<evidence type="ECO:0000313" key="3">
    <source>
        <dbReference type="EMBL" id="RST86415.1"/>
    </source>
</evidence>
<dbReference type="SMART" id="SM00850">
    <property type="entry name" value="LytTR"/>
    <property type="match status" value="1"/>
</dbReference>
<feature type="transmembrane region" description="Helical" evidence="1">
    <location>
        <begin position="44"/>
        <end position="63"/>
    </location>
</feature>
<dbReference type="Proteomes" id="UP000278398">
    <property type="component" value="Unassembled WGS sequence"/>
</dbReference>
<proteinExistence type="predicted"/>
<evidence type="ECO:0000259" key="2">
    <source>
        <dbReference type="PROSITE" id="PS50930"/>
    </source>
</evidence>